<dbReference type="EMBL" id="JACEIK010004065">
    <property type="protein sequence ID" value="MCD9644050.1"/>
    <property type="molecule type" value="Genomic_DNA"/>
</dbReference>
<sequence length="258" mass="29583">MDDFDTFDTPRHQNDRNRDVEMGTHRPMNSGELGLEDFFKKAHASVSFMSLVCSCVLRYVFVSVNSKDAHEESKSVTKAAAMKGKAERFGDSLGESTWGWTLMENINHRYREVVENEYSQSTVTNCRADEETIDRLIETGDSEQIFQKAIVTRPRTGILRYSSVGFDAQGDMLDNVESQKGKLAFGYDNGYISYRKQPNSGFNYCRPCAIRDYCSTRTKRNYKEFKKMDVLCHPPPLLIIVSHRRQVLIKPWQSDKGA</sequence>
<protein>
    <recommendedName>
        <fullName evidence="2">Syntaxin N-terminal domain-containing protein</fullName>
    </recommendedName>
</protein>
<evidence type="ECO:0000256" key="1">
    <source>
        <dbReference type="SAM" id="MobiDB-lite"/>
    </source>
</evidence>
<evidence type="ECO:0000313" key="3">
    <source>
        <dbReference type="EMBL" id="MCD9644050.1"/>
    </source>
</evidence>
<feature type="domain" description="Syntaxin N-terminal" evidence="2">
    <location>
        <begin position="102"/>
        <end position="150"/>
    </location>
</feature>
<proteinExistence type="predicted"/>
<name>A0ABS8VCY6_DATST</name>
<feature type="compositionally biased region" description="Basic and acidic residues" evidence="1">
    <location>
        <begin position="8"/>
        <end position="24"/>
    </location>
</feature>
<gene>
    <name evidence="3" type="ORF">HAX54_032022</name>
</gene>
<keyword evidence="4" id="KW-1185">Reference proteome</keyword>
<reference evidence="3 4" key="1">
    <citation type="journal article" date="2021" name="BMC Genomics">
        <title>Datura genome reveals duplications of psychoactive alkaloid biosynthetic genes and high mutation rate following tissue culture.</title>
        <authorList>
            <person name="Rajewski A."/>
            <person name="Carter-House D."/>
            <person name="Stajich J."/>
            <person name="Litt A."/>
        </authorList>
    </citation>
    <scope>NUCLEOTIDE SEQUENCE [LARGE SCALE GENOMIC DNA]</scope>
    <source>
        <strain evidence="3">AR-01</strain>
    </source>
</reference>
<evidence type="ECO:0000259" key="2">
    <source>
        <dbReference type="Pfam" id="PF00804"/>
    </source>
</evidence>
<dbReference type="InterPro" id="IPR006011">
    <property type="entry name" value="Syntaxin_N"/>
</dbReference>
<dbReference type="Pfam" id="PF00804">
    <property type="entry name" value="Syntaxin"/>
    <property type="match status" value="1"/>
</dbReference>
<organism evidence="3 4">
    <name type="scientific">Datura stramonium</name>
    <name type="common">Jimsonweed</name>
    <name type="synonym">Common thornapple</name>
    <dbReference type="NCBI Taxonomy" id="4076"/>
    <lineage>
        <taxon>Eukaryota</taxon>
        <taxon>Viridiplantae</taxon>
        <taxon>Streptophyta</taxon>
        <taxon>Embryophyta</taxon>
        <taxon>Tracheophyta</taxon>
        <taxon>Spermatophyta</taxon>
        <taxon>Magnoliopsida</taxon>
        <taxon>eudicotyledons</taxon>
        <taxon>Gunneridae</taxon>
        <taxon>Pentapetalae</taxon>
        <taxon>asterids</taxon>
        <taxon>lamiids</taxon>
        <taxon>Solanales</taxon>
        <taxon>Solanaceae</taxon>
        <taxon>Solanoideae</taxon>
        <taxon>Datureae</taxon>
        <taxon>Datura</taxon>
    </lineage>
</organism>
<feature type="region of interest" description="Disordered" evidence="1">
    <location>
        <begin position="1"/>
        <end position="25"/>
    </location>
</feature>
<dbReference type="Proteomes" id="UP000823775">
    <property type="component" value="Unassembled WGS sequence"/>
</dbReference>
<accession>A0ABS8VCY6</accession>
<dbReference type="Gene3D" id="1.20.58.70">
    <property type="match status" value="1"/>
</dbReference>
<comment type="caution">
    <text evidence="3">The sequence shown here is derived from an EMBL/GenBank/DDBJ whole genome shotgun (WGS) entry which is preliminary data.</text>
</comment>
<evidence type="ECO:0000313" key="4">
    <source>
        <dbReference type="Proteomes" id="UP000823775"/>
    </source>
</evidence>